<dbReference type="AlphaFoldDB" id="A3XQZ9"/>
<dbReference type="Proteomes" id="UP000001601">
    <property type="component" value="Unassembled WGS sequence"/>
</dbReference>
<keyword evidence="2" id="KW-1185">Reference proteome</keyword>
<evidence type="ECO:0000313" key="1">
    <source>
        <dbReference type="EMBL" id="EAQ48095.1"/>
    </source>
</evidence>
<name>A3XQZ9_LEEBM</name>
<reference evidence="1 2" key="1">
    <citation type="journal article" date="2007" name="Nature">
        <title>Light stimulates growth of proteorhodopsin-containing marine Flavobacteria.</title>
        <authorList>
            <person name="Gomez-Consarnau L."/>
            <person name="Gonzalez J.M."/>
            <person name="Coll-Llado M."/>
            <person name="Gourdon P."/>
            <person name="Pascher T."/>
            <person name="Neutze R."/>
            <person name="Pedros-Alio C."/>
            <person name="Pinhassi J."/>
        </authorList>
    </citation>
    <scope>NUCLEOTIDE SEQUENCE [LARGE SCALE GENOMIC DNA]</scope>
    <source>
        <strain evidence="1 2">MED217</strain>
    </source>
</reference>
<accession>A3XQZ9</accession>
<dbReference type="Pfam" id="PF15869">
    <property type="entry name" value="TolB_like"/>
    <property type="match status" value="1"/>
</dbReference>
<sequence length="349" mass="40783">MRFFLVFVFIQFYPCHSQKSSLDALSTTFAKFPVNKSIELDEFFSIGDFSVDRFNIYNDSLLVIKIANESNNLIKYDLVTQKAIGEFVKSGRKSDEVLGFMRYDYYANDIWIYDIVKSGLMIYKYSTLYDSSFKQSRFYKLPDNYYDVQLLDSNTFLTSGNYNSPYWLEEINLLSGTVEKQYVPYSETWPDQSVTKAEKTAYESFLYVKPDKSKAVLASRYADRIQLVNLSDGSYKVIKGPENFEPDLIVMKGYDDANISARGNDTRYAFVRGKTTNEYIYLLYSGNNHEGINRSYGRYIYKYDWDGNPIERLELPEYSRDFAVTSDDRIIYTYDPKDKMIKKGKLDLD</sequence>
<organism evidence="1 2">
    <name type="scientific">Leeuwenhoekiella blandensis (strain CECT 7118 / CCUG 51940 / KCTC 22103 / MED217)</name>
    <name type="common">Flavobacterium sp. (strain MED217)</name>
    <dbReference type="NCBI Taxonomy" id="398720"/>
    <lineage>
        <taxon>Bacteria</taxon>
        <taxon>Pseudomonadati</taxon>
        <taxon>Bacteroidota</taxon>
        <taxon>Flavobacteriia</taxon>
        <taxon>Flavobacteriales</taxon>
        <taxon>Flavobacteriaceae</taxon>
        <taxon>Leeuwenhoekiella</taxon>
    </lineage>
</organism>
<proteinExistence type="predicted"/>
<dbReference type="STRING" id="398720.MED217_03725"/>
<gene>
    <name evidence="1" type="ORF">MED217_03725</name>
</gene>
<dbReference type="RefSeq" id="WP_009779136.1">
    <property type="nucleotide sequence ID" value="NZ_CH672395.1"/>
</dbReference>
<dbReference type="HOGENOM" id="CLU_794085_0_0_10"/>
<dbReference type="InterPro" id="IPR011044">
    <property type="entry name" value="Quino_amine_DH_bsu"/>
</dbReference>
<dbReference type="eggNOG" id="COG3391">
    <property type="taxonomic scope" value="Bacteria"/>
</dbReference>
<protein>
    <submittedName>
        <fullName evidence="1">Uncharacterized protein</fullName>
    </submittedName>
</protein>
<dbReference type="SUPFAM" id="SSF50969">
    <property type="entry name" value="YVTN repeat-like/Quinoprotein amine dehydrogenase"/>
    <property type="match status" value="1"/>
</dbReference>
<evidence type="ECO:0000313" key="2">
    <source>
        <dbReference type="Proteomes" id="UP000001601"/>
    </source>
</evidence>
<dbReference type="OrthoDB" id="1047112at2"/>
<comment type="caution">
    <text evidence="1">The sequence shown here is derived from an EMBL/GenBank/DDBJ whole genome shotgun (WGS) entry which is preliminary data.</text>
</comment>
<dbReference type="EMBL" id="AANC01000010">
    <property type="protein sequence ID" value="EAQ48095.1"/>
    <property type="molecule type" value="Genomic_DNA"/>
</dbReference>